<dbReference type="OrthoDB" id="10027013at2759"/>
<dbReference type="InterPro" id="IPR051052">
    <property type="entry name" value="Diverse_substrate_MTase"/>
</dbReference>
<feature type="domain" description="Methyltransferase type 11" evidence="4">
    <location>
        <begin position="66"/>
        <end position="171"/>
    </location>
</feature>
<dbReference type="Gene3D" id="3.40.50.150">
    <property type="entry name" value="Vaccinia Virus protein VP39"/>
    <property type="match status" value="1"/>
</dbReference>
<dbReference type="Pfam" id="PF08241">
    <property type="entry name" value="Methyltransf_11"/>
    <property type="match status" value="1"/>
</dbReference>
<comment type="caution">
    <text evidence="5">The sequence shown here is derived from an EMBL/GenBank/DDBJ whole genome shotgun (WGS) entry which is preliminary data.</text>
</comment>
<dbReference type="PANTHER" id="PTHR44942:SF4">
    <property type="entry name" value="METHYLTRANSFERASE TYPE 11 DOMAIN-CONTAINING PROTEIN"/>
    <property type="match status" value="1"/>
</dbReference>
<organism evidence="5 6">
    <name type="scientific">Polyplosphaeria fusca</name>
    <dbReference type="NCBI Taxonomy" id="682080"/>
    <lineage>
        <taxon>Eukaryota</taxon>
        <taxon>Fungi</taxon>
        <taxon>Dikarya</taxon>
        <taxon>Ascomycota</taxon>
        <taxon>Pezizomycotina</taxon>
        <taxon>Dothideomycetes</taxon>
        <taxon>Pleosporomycetidae</taxon>
        <taxon>Pleosporales</taxon>
        <taxon>Tetraplosphaeriaceae</taxon>
        <taxon>Polyplosphaeria</taxon>
    </lineage>
</organism>
<sequence length="349" mass="39587">MIIHVENTNEANIFSVSQSSAEYWKDYLSARPKYSPAFYNKILDYHGEHQQPPPPCSVNDLTLAHDIGTGPGQVAEVLSKHFDQVIASDLNKKHLSLAAHRLGLTSPPNSDLSVKKPHITLVNTSAEEIHTQHPAHSANFLSAAECLPLLDADKALESWAIVLNSGATLAIWFYGRPHFVETPEFDYRACQEMYDRIATKMYEKHVKSTASDGPQKKVGWKRATDAMASFLDNVHLPEEVWTDVLRTKWNSDWSMSFYDEGACDFNVEVSNRVCQSEKVEKVCDRAFWGEEWSVEDWKKFLRVNLPSFQREDISADIKDDWKRLAEIIGGEGVKVRVGWPVVLILATRR</sequence>
<accession>A0A9P4QT96</accession>
<keyword evidence="2" id="KW-0489">Methyltransferase</keyword>
<dbReference type="SUPFAM" id="SSF53335">
    <property type="entry name" value="S-adenosyl-L-methionine-dependent methyltransferases"/>
    <property type="match status" value="1"/>
</dbReference>
<evidence type="ECO:0000259" key="4">
    <source>
        <dbReference type="Pfam" id="PF08241"/>
    </source>
</evidence>
<dbReference type="Proteomes" id="UP000799444">
    <property type="component" value="Unassembled WGS sequence"/>
</dbReference>
<evidence type="ECO:0000313" key="5">
    <source>
        <dbReference type="EMBL" id="KAF2730958.1"/>
    </source>
</evidence>
<proteinExistence type="inferred from homology"/>
<keyword evidence="3" id="KW-0808">Transferase</keyword>
<dbReference type="GO" id="GO:0008757">
    <property type="term" value="F:S-adenosylmethionine-dependent methyltransferase activity"/>
    <property type="evidence" value="ECO:0007669"/>
    <property type="project" value="InterPro"/>
</dbReference>
<name>A0A9P4QT96_9PLEO</name>
<reference evidence="5" key="1">
    <citation type="journal article" date="2020" name="Stud. Mycol.">
        <title>101 Dothideomycetes genomes: a test case for predicting lifestyles and emergence of pathogens.</title>
        <authorList>
            <person name="Haridas S."/>
            <person name="Albert R."/>
            <person name="Binder M."/>
            <person name="Bloem J."/>
            <person name="Labutti K."/>
            <person name="Salamov A."/>
            <person name="Andreopoulos B."/>
            <person name="Baker S."/>
            <person name="Barry K."/>
            <person name="Bills G."/>
            <person name="Bluhm B."/>
            <person name="Cannon C."/>
            <person name="Castanera R."/>
            <person name="Culley D."/>
            <person name="Daum C."/>
            <person name="Ezra D."/>
            <person name="Gonzalez J."/>
            <person name="Henrissat B."/>
            <person name="Kuo A."/>
            <person name="Liang C."/>
            <person name="Lipzen A."/>
            <person name="Lutzoni F."/>
            <person name="Magnuson J."/>
            <person name="Mondo S."/>
            <person name="Nolan M."/>
            <person name="Ohm R."/>
            <person name="Pangilinan J."/>
            <person name="Park H.-J."/>
            <person name="Ramirez L."/>
            <person name="Alfaro M."/>
            <person name="Sun H."/>
            <person name="Tritt A."/>
            <person name="Yoshinaga Y."/>
            <person name="Zwiers L.-H."/>
            <person name="Turgeon B."/>
            <person name="Goodwin S."/>
            <person name="Spatafora J."/>
            <person name="Crous P."/>
            <person name="Grigoriev I."/>
        </authorList>
    </citation>
    <scope>NUCLEOTIDE SEQUENCE</scope>
    <source>
        <strain evidence="5">CBS 125425</strain>
    </source>
</reference>
<keyword evidence="6" id="KW-1185">Reference proteome</keyword>
<evidence type="ECO:0000256" key="1">
    <source>
        <dbReference type="ARBA" id="ARBA00008361"/>
    </source>
</evidence>
<dbReference type="AlphaFoldDB" id="A0A9P4QT96"/>
<dbReference type="PANTHER" id="PTHR44942">
    <property type="entry name" value="METHYLTRANSF_11 DOMAIN-CONTAINING PROTEIN"/>
    <property type="match status" value="1"/>
</dbReference>
<comment type="similarity">
    <text evidence="1">Belongs to the methyltransferase superfamily.</text>
</comment>
<dbReference type="GO" id="GO:0032259">
    <property type="term" value="P:methylation"/>
    <property type="evidence" value="ECO:0007669"/>
    <property type="project" value="UniProtKB-KW"/>
</dbReference>
<dbReference type="InterPro" id="IPR029063">
    <property type="entry name" value="SAM-dependent_MTases_sf"/>
</dbReference>
<evidence type="ECO:0000256" key="2">
    <source>
        <dbReference type="ARBA" id="ARBA00022603"/>
    </source>
</evidence>
<protein>
    <recommendedName>
        <fullName evidence="4">Methyltransferase type 11 domain-containing protein</fullName>
    </recommendedName>
</protein>
<gene>
    <name evidence="5" type="ORF">EJ04DRAFT_514882</name>
</gene>
<dbReference type="EMBL" id="ML996205">
    <property type="protein sequence ID" value="KAF2730958.1"/>
    <property type="molecule type" value="Genomic_DNA"/>
</dbReference>
<evidence type="ECO:0000256" key="3">
    <source>
        <dbReference type="ARBA" id="ARBA00022679"/>
    </source>
</evidence>
<dbReference type="InterPro" id="IPR013216">
    <property type="entry name" value="Methyltransf_11"/>
</dbReference>
<evidence type="ECO:0000313" key="6">
    <source>
        <dbReference type="Proteomes" id="UP000799444"/>
    </source>
</evidence>